<dbReference type="PANTHER" id="PTHR36978:SF4">
    <property type="entry name" value="P-LOOP CONTAINING NUCLEOSIDE TRIPHOSPHATE HYDROLASE PROTEIN"/>
    <property type="match status" value="1"/>
</dbReference>
<dbReference type="OrthoDB" id="408152at2759"/>
<sequence>MSGDYFGLPIDMSGKTWVDRHGSKRTKPMEVLVLGMPRTGTASMRMALTRLGYDHVYHMASVFHNPPDADIWHEAAAAWVGKRKPLTREEWDQVLGHAMAVTDFPAAVFWKELIEMYPEAKVVLTNRDRDAWWKSFNATIGASIKKMRSSWLATIDPTFVGRIRPMAYNMFGQYFGTMDVDEARYKEVFVQHYDNIRKATPPERLLDYNVSQGWEPLCEFLGKPVPEEDFPRVNESDYFHKTMGTIMGLRMQIAVKRVLSMAAPIVVAGVAVYFARTRGYF</sequence>
<keyword evidence="1" id="KW-0472">Membrane</keyword>
<name>A0A6A6PC96_9PEZI</name>
<dbReference type="InterPro" id="IPR040632">
    <property type="entry name" value="Sulfotransfer_4"/>
</dbReference>
<evidence type="ECO:0000313" key="2">
    <source>
        <dbReference type="EMBL" id="KAF2461469.1"/>
    </source>
</evidence>
<dbReference type="InterPro" id="IPR027417">
    <property type="entry name" value="P-loop_NTPase"/>
</dbReference>
<keyword evidence="2" id="KW-0378">Hydrolase</keyword>
<accession>A0A6A6PC96</accession>
<feature type="transmembrane region" description="Helical" evidence="1">
    <location>
        <begin position="258"/>
        <end position="275"/>
    </location>
</feature>
<dbReference type="GO" id="GO:0016787">
    <property type="term" value="F:hydrolase activity"/>
    <property type="evidence" value="ECO:0007669"/>
    <property type="project" value="UniProtKB-KW"/>
</dbReference>
<proteinExistence type="predicted"/>
<protein>
    <submittedName>
        <fullName evidence="2">P-loop containing nucleoside triphosphate hydrolase protein</fullName>
    </submittedName>
</protein>
<reference evidence="2" key="1">
    <citation type="journal article" date="2020" name="Stud. Mycol.">
        <title>101 Dothideomycetes genomes: a test case for predicting lifestyles and emergence of pathogens.</title>
        <authorList>
            <person name="Haridas S."/>
            <person name="Albert R."/>
            <person name="Binder M."/>
            <person name="Bloem J."/>
            <person name="Labutti K."/>
            <person name="Salamov A."/>
            <person name="Andreopoulos B."/>
            <person name="Baker S."/>
            <person name="Barry K."/>
            <person name="Bills G."/>
            <person name="Bluhm B."/>
            <person name="Cannon C."/>
            <person name="Castanera R."/>
            <person name="Culley D."/>
            <person name="Daum C."/>
            <person name="Ezra D."/>
            <person name="Gonzalez J."/>
            <person name="Henrissat B."/>
            <person name="Kuo A."/>
            <person name="Liang C."/>
            <person name="Lipzen A."/>
            <person name="Lutzoni F."/>
            <person name="Magnuson J."/>
            <person name="Mondo S."/>
            <person name="Nolan M."/>
            <person name="Ohm R."/>
            <person name="Pangilinan J."/>
            <person name="Park H.-J."/>
            <person name="Ramirez L."/>
            <person name="Alfaro M."/>
            <person name="Sun H."/>
            <person name="Tritt A."/>
            <person name="Yoshinaga Y."/>
            <person name="Zwiers L.-H."/>
            <person name="Turgeon B."/>
            <person name="Goodwin S."/>
            <person name="Spatafora J."/>
            <person name="Crous P."/>
            <person name="Grigoriev I."/>
        </authorList>
    </citation>
    <scope>NUCLEOTIDE SEQUENCE</scope>
    <source>
        <strain evidence="2">ATCC 16933</strain>
    </source>
</reference>
<keyword evidence="1" id="KW-1133">Transmembrane helix</keyword>
<keyword evidence="3" id="KW-1185">Reference proteome</keyword>
<dbReference type="AlphaFoldDB" id="A0A6A6PC96"/>
<dbReference type="EMBL" id="MU001671">
    <property type="protein sequence ID" value="KAF2461469.1"/>
    <property type="molecule type" value="Genomic_DNA"/>
</dbReference>
<dbReference type="Proteomes" id="UP000799766">
    <property type="component" value="Unassembled WGS sequence"/>
</dbReference>
<dbReference type="SUPFAM" id="SSF52540">
    <property type="entry name" value="P-loop containing nucleoside triphosphate hydrolases"/>
    <property type="match status" value="1"/>
</dbReference>
<evidence type="ECO:0000313" key="3">
    <source>
        <dbReference type="Proteomes" id="UP000799766"/>
    </source>
</evidence>
<gene>
    <name evidence="2" type="ORF">BDY21DRAFT_332265</name>
</gene>
<dbReference type="Pfam" id="PF17784">
    <property type="entry name" value="Sulfotransfer_4"/>
    <property type="match status" value="1"/>
</dbReference>
<dbReference type="PANTHER" id="PTHR36978">
    <property type="entry name" value="P-LOOP CONTAINING NUCLEOTIDE TRIPHOSPHATE HYDROLASE"/>
    <property type="match status" value="1"/>
</dbReference>
<keyword evidence="1" id="KW-0812">Transmembrane</keyword>
<dbReference type="Gene3D" id="3.40.50.300">
    <property type="entry name" value="P-loop containing nucleotide triphosphate hydrolases"/>
    <property type="match status" value="1"/>
</dbReference>
<organism evidence="2 3">
    <name type="scientific">Lineolata rhizophorae</name>
    <dbReference type="NCBI Taxonomy" id="578093"/>
    <lineage>
        <taxon>Eukaryota</taxon>
        <taxon>Fungi</taxon>
        <taxon>Dikarya</taxon>
        <taxon>Ascomycota</taxon>
        <taxon>Pezizomycotina</taxon>
        <taxon>Dothideomycetes</taxon>
        <taxon>Dothideomycetes incertae sedis</taxon>
        <taxon>Lineolatales</taxon>
        <taxon>Lineolataceae</taxon>
        <taxon>Lineolata</taxon>
    </lineage>
</organism>
<evidence type="ECO:0000256" key="1">
    <source>
        <dbReference type="SAM" id="Phobius"/>
    </source>
</evidence>